<evidence type="ECO:0000313" key="6">
    <source>
        <dbReference type="EMBL" id="CAE0673378.1"/>
    </source>
</evidence>
<dbReference type="PANTHER" id="PTHR22847">
    <property type="entry name" value="WD40 REPEAT PROTEIN"/>
    <property type="match status" value="1"/>
</dbReference>
<feature type="compositionally biased region" description="Basic and acidic residues" evidence="4">
    <location>
        <begin position="996"/>
        <end position="1019"/>
    </location>
</feature>
<feature type="compositionally biased region" description="Acidic residues" evidence="4">
    <location>
        <begin position="1154"/>
        <end position="1164"/>
    </location>
</feature>
<organism evidence="6">
    <name type="scientific">Lotharella globosa</name>
    <dbReference type="NCBI Taxonomy" id="91324"/>
    <lineage>
        <taxon>Eukaryota</taxon>
        <taxon>Sar</taxon>
        <taxon>Rhizaria</taxon>
        <taxon>Cercozoa</taxon>
        <taxon>Chlorarachniophyceae</taxon>
        <taxon>Lotharella</taxon>
    </lineage>
</organism>
<protein>
    <submittedName>
        <fullName evidence="6">Uncharacterized protein</fullName>
    </submittedName>
</protein>
<feature type="compositionally biased region" description="Acidic residues" evidence="4">
    <location>
        <begin position="370"/>
        <end position="383"/>
    </location>
</feature>
<feature type="region of interest" description="Disordered" evidence="4">
    <location>
        <begin position="946"/>
        <end position="1079"/>
    </location>
</feature>
<feature type="repeat" description="WD" evidence="3">
    <location>
        <begin position="726"/>
        <end position="756"/>
    </location>
</feature>
<dbReference type="Gene3D" id="2.130.10.10">
    <property type="entry name" value="YVTN repeat-like/Quinoprotein amine dehydrogenase"/>
    <property type="match status" value="2"/>
</dbReference>
<dbReference type="EMBL" id="HBIV01035139">
    <property type="protein sequence ID" value="CAE0673378.1"/>
    <property type="molecule type" value="Transcribed_RNA"/>
</dbReference>
<feature type="compositionally biased region" description="Acidic residues" evidence="4">
    <location>
        <begin position="1020"/>
        <end position="1033"/>
    </location>
</feature>
<accession>A0A7S4DVS2</accession>
<dbReference type="PROSITE" id="PS50294">
    <property type="entry name" value="WD_REPEATS_REGION"/>
    <property type="match status" value="1"/>
</dbReference>
<dbReference type="AlphaFoldDB" id="A0A7S4DVS2"/>
<feature type="chain" id="PRO_5030707720" evidence="5">
    <location>
        <begin position="29"/>
        <end position="1164"/>
    </location>
</feature>
<dbReference type="PROSITE" id="PS50082">
    <property type="entry name" value="WD_REPEATS_2"/>
    <property type="match status" value="1"/>
</dbReference>
<feature type="region of interest" description="Disordered" evidence="4">
    <location>
        <begin position="346"/>
        <end position="385"/>
    </location>
</feature>
<name>A0A7S4DVS2_9EUKA</name>
<dbReference type="InterPro" id="IPR001680">
    <property type="entry name" value="WD40_rpt"/>
</dbReference>
<feature type="region of interest" description="Disordered" evidence="4">
    <location>
        <begin position="1092"/>
        <end position="1164"/>
    </location>
</feature>
<dbReference type="InterPro" id="IPR015943">
    <property type="entry name" value="WD40/YVTN_repeat-like_dom_sf"/>
</dbReference>
<keyword evidence="2" id="KW-0677">Repeat</keyword>
<dbReference type="Pfam" id="PF00400">
    <property type="entry name" value="WD40"/>
    <property type="match status" value="2"/>
</dbReference>
<feature type="signal peptide" evidence="5">
    <location>
        <begin position="1"/>
        <end position="28"/>
    </location>
</feature>
<feature type="compositionally biased region" description="Basic and acidic residues" evidence="4">
    <location>
        <begin position="1092"/>
        <end position="1111"/>
    </location>
</feature>
<dbReference type="InterPro" id="IPR011047">
    <property type="entry name" value="Quinoprotein_ADH-like_sf"/>
</dbReference>
<proteinExistence type="predicted"/>
<sequence>MNQNYRRKATLAALVALAMLAVWSPARPARLRVPLEEIERQKQWDSIWHYPKPPPTKYFYRDADNSNAWLLPLLYNPPVRPEYTSDLIGPWGYKGGHGSPRKLKMIKDWRAQWPAALKPHHVKWAFYPCHVGDGYKTEDDIYYPEQRDKVVNFSMAVRVPRQEDFPMCDPSEIIVERSARGVRRYYKRYTNIMGYPKKKTHSKHGEEWGSTTDNFRSATSDDDAISHPEEVVYGHDPHSAGGDDELGSEHEPAPNEFVVLYDNTRVSAKGIMKMIDFVNLEEHPDGKTKVPIFNVQLVEARETKYRYTNLLRICVDDMSAASGDLPEIWEFLTSIVGVQTVIAGPLENDEDTVETKNSQESSDAVREEKEITEEDDTGDEFSADSEKVNDLLEGNVNSEGYVYGKDEPSRLWSGRRPMENQPVAYDETYVRMRAKDDTTYFEESEACSPHYSFGGLEAIVREVKWHYLPNAEHPWIMSVCGDDNLYAFLDRKACVRKSVKVHNAAIRSVRWNFLGTRFVSVSDDTRVFFFDETARPRAFKSDDDMIHAVSFDRTSEKVLFGGRAERLCVWNLQEGPRSQLRVIPLRFELDFILTLPHNSSLVVLGGMREKRIEVRDLRTGKLVRQLSMNVTGGLRDLKLSSKEKLIVAAADNEVFMWNYTSPQIGGTDEEFPYHQGFKLHKHFKLGGRITKVAVDDTNDRFVATYRADDTVIRGFNLTSGACIRSFVGHTRRVTSLDLGPDGFLISGSCDKSLKLWPWPAPHKIQKIFDDFHCVLPEELAETRWKILPEKAVSKEVADRVLWQDPGPEREGQVDSAVKQRLAHVPKGTVSSRGLAVDGHTTDLPTDIAIQRFLDMHEKMETEDLKTLTTDMDHHHARLENVAGDEVRQTLAQDSDSDENGFNYTKEGWLEVRKKSADFVWQRASEAAYQRQYRSAKKKAQKAEAALAARARDTSQTWDSTADPMYDTDTYGQQEEISAEMSSCEKMRSWHPKKERLRREAKSRGEIPDFDFDGREKDKEDMEDLDEEFDSDDYPEPKTPSAVSEYKPLASDPRLEEGGAAGQGGKEGVEMGDPEVPGEEYKTEMDKLRKDFEESFHPQMEHKEMDIADLDRLAGFGNEQETPLSPRRPRQHRSAKASNADLEAGGLDFGGGGDEAGDDEEDLYA</sequence>
<evidence type="ECO:0000256" key="2">
    <source>
        <dbReference type="ARBA" id="ARBA00022737"/>
    </source>
</evidence>
<dbReference type="PANTHER" id="PTHR22847:SF637">
    <property type="entry name" value="WD REPEAT DOMAIN 5B"/>
    <property type="match status" value="1"/>
</dbReference>
<feature type="region of interest" description="Disordered" evidence="4">
    <location>
        <begin position="803"/>
        <end position="822"/>
    </location>
</feature>
<keyword evidence="5" id="KW-0732">Signal</keyword>
<keyword evidence="1 3" id="KW-0853">WD repeat</keyword>
<dbReference type="SMART" id="SM00320">
    <property type="entry name" value="WD40"/>
    <property type="match status" value="4"/>
</dbReference>
<reference evidence="6" key="1">
    <citation type="submission" date="2021-01" db="EMBL/GenBank/DDBJ databases">
        <authorList>
            <person name="Corre E."/>
            <person name="Pelletier E."/>
            <person name="Niang G."/>
            <person name="Scheremetjew M."/>
            <person name="Finn R."/>
            <person name="Kale V."/>
            <person name="Holt S."/>
            <person name="Cochrane G."/>
            <person name="Meng A."/>
            <person name="Brown T."/>
            <person name="Cohen L."/>
        </authorList>
    </citation>
    <scope>NUCLEOTIDE SEQUENCE</scope>
    <source>
        <strain evidence="6">CCCM811</strain>
    </source>
</reference>
<dbReference type="SUPFAM" id="SSF50998">
    <property type="entry name" value="Quinoprotein alcohol dehydrogenase-like"/>
    <property type="match status" value="1"/>
</dbReference>
<evidence type="ECO:0000256" key="3">
    <source>
        <dbReference type="PROSITE-ProRule" id="PRU00221"/>
    </source>
</evidence>
<dbReference type="GO" id="GO:1990234">
    <property type="term" value="C:transferase complex"/>
    <property type="evidence" value="ECO:0007669"/>
    <property type="project" value="UniProtKB-ARBA"/>
</dbReference>
<gene>
    <name evidence="6" type="ORF">LGLO00237_LOCUS25082</name>
</gene>
<evidence type="ECO:0000256" key="4">
    <source>
        <dbReference type="SAM" id="MobiDB-lite"/>
    </source>
</evidence>
<evidence type="ECO:0000256" key="1">
    <source>
        <dbReference type="ARBA" id="ARBA00022574"/>
    </source>
</evidence>
<evidence type="ECO:0000256" key="5">
    <source>
        <dbReference type="SAM" id="SignalP"/>
    </source>
</evidence>